<keyword evidence="1" id="KW-0560">Oxidoreductase</keyword>
<reference evidence="3" key="1">
    <citation type="submission" date="2022-03" db="EMBL/GenBank/DDBJ databases">
        <authorList>
            <person name="Martin H S."/>
        </authorList>
    </citation>
    <scope>NUCLEOTIDE SEQUENCE</scope>
</reference>
<organism evidence="3 4">
    <name type="scientific">Iphiclides podalirius</name>
    <name type="common">scarce swallowtail</name>
    <dbReference type="NCBI Taxonomy" id="110791"/>
    <lineage>
        <taxon>Eukaryota</taxon>
        <taxon>Metazoa</taxon>
        <taxon>Ecdysozoa</taxon>
        <taxon>Arthropoda</taxon>
        <taxon>Hexapoda</taxon>
        <taxon>Insecta</taxon>
        <taxon>Pterygota</taxon>
        <taxon>Neoptera</taxon>
        <taxon>Endopterygota</taxon>
        <taxon>Lepidoptera</taxon>
        <taxon>Glossata</taxon>
        <taxon>Ditrysia</taxon>
        <taxon>Papilionoidea</taxon>
        <taxon>Papilionidae</taxon>
        <taxon>Papilioninae</taxon>
        <taxon>Iphiclides</taxon>
    </lineage>
</organism>
<dbReference type="PANTHER" id="PTHR43157:SF73">
    <property type="entry name" value="WW DOMAIN-CONTAINING OXIDOREDUCTASE-LIKE PROTEIN"/>
    <property type="match status" value="1"/>
</dbReference>
<evidence type="ECO:0000256" key="2">
    <source>
        <dbReference type="RuleBase" id="RU000363"/>
    </source>
</evidence>
<dbReference type="PRINTS" id="PR00080">
    <property type="entry name" value="SDRFAMILY"/>
</dbReference>
<dbReference type="InterPro" id="IPR002347">
    <property type="entry name" value="SDR_fam"/>
</dbReference>
<dbReference type="Proteomes" id="UP000837857">
    <property type="component" value="Chromosome 5"/>
</dbReference>
<evidence type="ECO:0000313" key="3">
    <source>
        <dbReference type="EMBL" id="CAH2068952.1"/>
    </source>
</evidence>
<sequence length="340" mass="37681">MDESPLRLTQSYSSSTMDYISGWCKSKRLLEGHTIIVTGANSGIGKYTALDLFQRGATVIMACRNTTKAEEAKIEIENMAVNAKVRGKLIIEKLDLSSLKSVRGFCLRMLESETRIDVLINNAGVMWCPNGRTEDGFETHIGTNHFGHALLTLLLLPRLIKSTPARVVTVASMANIVYSLDLDDINVEKTGYGGFKAYSKSKCANILFSRALHLKLQEHGINGVTTYSLHPGIVGTELGRHLDSSIISGATWVFNNVLKLMIKSSRCGAQTNIYCAVDEGCANESGHYYSECSKSIVLSKQCKNDDYALKLWDLTIEKLKLQGYDPFNTMSLDRKYLQVE</sequence>
<dbReference type="Pfam" id="PF00106">
    <property type="entry name" value="adh_short"/>
    <property type="match status" value="1"/>
</dbReference>
<accession>A0ABN8J0L0</accession>
<comment type="similarity">
    <text evidence="2">Belongs to the short-chain dehydrogenases/reductases (SDR) family.</text>
</comment>
<keyword evidence="4" id="KW-1185">Reference proteome</keyword>
<dbReference type="SUPFAM" id="SSF51735">
    <property type="entry name" value="NAD(P)-binding Rossmann-fold domains"/>
    <property type="match status" value="1"/>
</dbReference>
<gene>
    <name evidence="3" type="ORF">IPOD504_LOCUS14635</name>
</gene>
<dbReference type="InterPro" id="IPR036291">
    <property type="entry name" value="NAD(P)-bd_dom_sf"/>
</dbReference>
<proteinExistence type="inferred from homology"/>
<protein>
    <recommendedName>
        <fullName evidence="5">Retinol dehydrogenase 11</fullName>
    </recommendedName>
</protein>
<dbReference type="PRINTS" id="PR00081">
    <property type="entry name" value="GDHRDH"/>
</dbReference>
<dbReference type="Gene3D" id="3.40.50.720">
    <property type="entry name" value="NAD(P)-binding Rossmann-like Domain"/>
    <property type="match status" value="1"/>
</dbReference>
<feature type="non-terminal residue" evidence="3">
    <location>
        <position position="1"/>
    </location>
</feature>
<dbReference type="PANTHER" id="PTHR43157">
    <property type="entry name" value="PHOSPHATIDYLINOSITOL-GLYCAN BIOSYNTHESIS CLASS F PROTEIN-RELATED"/>
    <property type="match status" value="1"/>
</dbReference>
<name>A0ABN8J0L0_9NEOP</name>
<evidence type="ECO:0000256" key="1">
    <source>
        <dbReference type="ARBA" id="ARBA00023002"/>
    </source>
</evidence>
<dbReference type="EMBL" id="OW152817">
    <property type="protein sequence ID" value="CAH2068952.1"/>
    <property type="molecule type" value="Genomic_DNA"/>
</dbReference>
<evidence type="ECO:0008006" key="5">
    <source>
        <dbReference type="Google" id="ProtNLM"/>
    </source>
</evidence>
<evidence type="ECO:0000313" key="4">
    <source>
        <dbReference type="Proteomes" id="UP000837857"/>
    </source>
</evidence>